<dbReference type="AlphaFoldDB" id="A0A1N6NKM9"/>
<reference evidence="9" key="3">
    <citation type="submission" date="2017-03" db="EMBL/GenBank/DDBJ databases">
        <authorList>
            <person name="Dastager S.G."/>
            <person name="Neurgaonkar P.S."/>
            <person name="Dharne M.S."/>
        </authorList>
    </citation>
    <scope>NUCLEOTIDE SEQUENCE</scope>
    <source>
        <strain evidence="9">DSM 25145</strain>
    </source>
</reference>
<dbReference type="PRINTS" id="PR00411">
    <property type="entry name" value="PNDRDTASEI"/>
</dbReference>
<accession>A0A1N6NKM9</accession>
<dbReference type="GO" id="GO:0016491">
    <property type="term" value="F:oxidoreductase activity"/>
    <property type="evidence" value="ECO:0007669"/>
    <property type="project" value="UniProtKB-KW"/>
</dbReference>
<evidence type="ECO:0000256" key="4">
    <source>
        <dbReference type="ARBA" id="ARBA00022827"/>
    </source>
</evidence>
<comment type="cofactor">
    <cofactor evidence="1">
        <name>FAD</name>
        <dbReference type="ChEBI" id="CHEBI:57692"/>
    </cofactor>
</comment>
<evidence type="ECO:0000256" key="2">
    <source>
        <dbReference type="ARBA" id="ARBA00009130"/>
    </source>
</evidence>
<evidence type="ECO:0000313" key="12">
    <source>
        <dbReference type="Proteomes" id="UP000215545"/>
    </source>
</evidence>
<evidence type="ECO:0000256" key="3">
    <source>
        <dbReference type="ARBA" id="ARBA00022630"/>
    </source>
</evidence>
<dbReference type="SUPFAM" id="SSF51905">
    <property type="entry name" value="FAD/NAD(P)-binding domain"/>
    <property type="match status" value="1"/>
</dbReference>
<keyword evidence="5" id="KW-0560">Oxidoreductase</keyword>
<keyword evidence="6" id="KW-0676">Redox-active center</keyword>
<feature type="domain" description="Pyridine nucleotide-disulphide oxidoreductase dimerisation" evidence="7">
    <location>
        <begin position="326"/>
        <end position="426"/>
    </location>
</feature>
<dbReference type="InterPro" id="IPR050260">
    <property type="entry name" value="FAD-bd_OxRdtase"/>
</dbReference>
<dbReference type="Pfam" id="PF02852">
    <property type="entry name" value="Pyr_redox_dim"/>
    <property type="match status" value="1"/>
</dbReference>
<evidence type="ECO:0000313" key="9">
    <source>
        <dbReference type="EMBL" id="OXS80073.1"/>
    </source>
</evidence>
<proteinExistence type="inferred from homology"/>
<dbReference type="OrthoDB" id="9802028at2"/>
<reference evidence="12" key="2">
    <citation type="submission" date="2017-03" db="EMBL/GenBank/DDBJ databases">
        <title>Bacillus sp. V-88(T) DSM27956, whole genome shotgun sequencing project.</title>
        <authorList>
            <person name="Dastager S.G."/>
            <person name="Neurgaonkar P.S."/>
            <person name="Dharne M.S."/>
        </authorList>
    </citation>
    <scope>NUCLEOTIDE SEQUENCE [LARGE SCALE GENOMIC DNA]</scope>
    <source>
        <strain evidence="12">DSM 25145</strain>
    </source>
</reference>
<keyword evidence="12" id="KW-1185">Reference proteome</keyword>
<keyword evidence="3" id="KW-0285">Flavoprotein</keyword>
<evidence type="ECO:0000259" key="7">
    <source>
        <dbReference type="Pfam" id="PF02852"/>
    </source>
</evidence>
<dbReference type="STRING" id="1017273.SAMN05443094_101187"/>
<evidence type="ECO:0000313" key="11">
    <source>
        <dbReference type="Proteomes" id="UP000186385"/>
    </source>
</evidence>
<dbReference type="InterPro" id="IPR016156">
    <property type="entry name" value="FAD/NAD-linked_Rdtase_dimer_sf"/>
</dbReference>
<organism evidence="10 11">
    <name type="scientific">Domibacillus enclensis</name>
    <dbReference type="NCBI Taxonomy" id="1017273"/>
    <lineage>
        <taxon>Bacteria</taxon>
        <taxon>Bacillati</taxon>
        <taxon>Bacillota</taxon>
        <taxon>Bacilli</taxon>
        <taxon>Bacillales</taxon>
        <taxon>Bacillaceae</taxon>
        <taxon>Domibacillus</taxon>
    </lineage>
</organism>
<dbReference type="Gene3D" id="3.50.50.60">
    <property type="entry name" value="FAD/NAD(P)-binding domain"/>
    <property type="match status" value="2"/>
</dbReference>
<dbReference type="PRINTS" id="PR00368">
    <property type="entry name" value="FADPNR"/>
</dbReference>
<dbReference type="SUPFAM" id="SSF55424">
    <property type="entry name" value="FAD/NAD-linked reductases, dimerisation (C-terminal) domain"/>
    <property type="match status" value="1"/>
</dbReference>
<gene>
    <name evidence="9" type="ORF">B1B05_00900</name>
    <name evidence="10" type="ORF">SAMN05443094_101187</name>
</gene>
<protein>
    <submittedName>
        <fullName evidence="9">CoA-disulfide reductase</fullName>
    </submittedName>
    <submittedName>
        <fullName evidence="10">NADPH-dependent 2,4-dienoyl-CoA reductase, sulfur reductase</fullName>
    </submittedName>
</protein>
<dbReference type="Proteomes" id="UP000215545">
    <property type="component" value="Unassembled WGS sequence"/>
</dbReference>
<feature type="domain" description="FAD/NAD(P)-binding" evidence="8">
    <location>
        <begin position="1"/>
        <end position="295"/>
    </location>
</feature>
<dbReference type="InterPro" id="IPR004099">
    <property type="entry name" value="Pyr_nucl-diS_OxRdtase_dimer"/>
</dbReference>
<name>A0A1N6NKM9_9BACI</name>
<dbReference type="Proteomes" id="UP000186385">
    <property type="component" value="Unassembled WGS sequence"/>
</dbReference>
<dbReference type="PANTHER" id="PTHR43429:SF1">
    <property type="entry name" value="NAD(P)H SULFUR OXIDOREDUCTASE (COA-DEPENDENT)"/>
    <property type="match status" value="1"/>
</dbReference>
<dbReference type="InterPro" id="IPR023753">
    <property type="entry name" value="FAD/NAD-binding_dom"/>
</dbReference>
<dbReference type="EMBL" id="FTLX01000001">
    <property type="protein sequence ID" value="SIP92591.1"/>
    <property type="molecule type" value="Genomic_DNA"/>
</dbReference>
<dbReference type="RefSeq" id="WP_045851055.1">
    <property type="nucleotide sequence ID" value="NZ_FTLX01000001.1"/>
</dbReference>
<evidence type="ECO:0000259" key="8">
    <source>
        <dbReference type="Pfam" id="PF07992"/>
    </source>
</evidence>
<evidence type="ECO:0000256" key="1">
    <source>
        <dbReference type="ARBA" id="ARBA00001974"/>
    </source>
</evidence>
<comment type="similarity">
    <text evidence="2">Belongs to the class-III pyridine nucleotide-disulfide oxidoreductase family.</text>
</comment>
<reference evidence="10 11" key="1">
    <citation type="submission" date="2017-01" db="EMBL/GenBank/DDBJ databases">
        <authorList>
            <person name="Mah S.A."/>
            <person name="Swanson W.J."/>
            <person name="Moy G.W."/>
            <person name="Vacquier V.D."/>
        </authorList>
    </citation>
    <scope>NUCLEOTIDE SEQUENCE [LARGE SCALE GENOMIC DNA]</scope>
    <source>
        <strain evidence="10 11">NIO-1016</strain>
    </source>
</reference>
<evidence type="ECO:0000256" key="6">
    <source>
        <dbReference type="ARBA" id="ARBA00023284"/>
    </source>
</evidence>
<keyword evidence="4" id="KW-0274">FAD</keyword>
<dbReference type="PANTHER" id="PTHR43429">
    <property type="entry name" value="PYRIDINE NUCLEOTIDE-DISULFIDE OXIDOREDUCTASE DOMAIN-CONTAINING"/>
    <property type="match status" value="1"/>
</dbReference>
<sequence>MKYVIIGGDAAGMSAAMQIVHNDPQSEITVLEKGTIYSYGQCGLPYVVGGLIESTNDVIARTVESFRSKYGIDARTLHEATAVDSSSRTVSGTNHETGQPFTVSYDRLLIATGASPVLPTWKGAASQMVHVLKTIPDTNRLIADLEQEHVKEVVIIGAGYIGLETAENIHRLGKRIRIIQRGSHIASMFDADLSERLHQEAERHGVLLTLNEEVEAIGKGRITTNQNSYPADLIVASVGVRPNTAFLKKTGMNMLQNGAILVNDRLETSIPGIYAAGDCASHFHLVKQKPDYIPLGTTANKQGRIAGLNMAGKSRSFKGVTGTSVMKFFNLIAASTGLTEQQAREENISFKTSTIQAKDKAGYYPDAAPLHVKILYAPESRRLLGGQAIGENGAEKRIDVLAAALFNQMTVDELEDLDLSYSPPVNGVWDPIQQAARRAT</sequence>
<evidence type="ECO:0000313" key="10">
    <source>
        <dbReference type="EMBL" id="SIP92591.1"/>
    </source>
</evidence>
<dbReference type="NCBIfam" id="NF007123">
    <property type="entry name" value="PRK09564.1"/>
    <property type="match status" value="1"/>
</dbReference>
<dbReference type="InterPro" id="IPR036188">
    <property type="entry name" value="FAD/NAD-bd_sf"/>
</dbReference>
<dbReference type="EMBL" id="MWSK01000001">
    <property type="protein sequence ID" value="OXS80073.1"/>
    <property type="molecule type" value="Genomic_DNA"/>
</dbReference>
<dbReference type="Pfam" id="PF07992">
    <property type="entry name" value="Pyr_redox_2"/>
    <property type="match status" value="1"/>
</dbReference>
<evidence type="ECO:0000256" key="5">
    <source>
        <dbReference type="ARBA" id="ARBA00023002"/>
    </source>
</evidence>